<evidence type="ECO:0000313" key="2">
    <source>
        <dbReference type="EMBL" id="KAK2958942.1"/>
    </source>
</evidence>
<feature type="compositionally biased region" description="Basic and acidic residues" evidence="1">
    <location>
        <begin position="1"/>
        <end position="23"/>
    </location>
</feature>
<keyword evidence="3" id="KW-1185">Reference proteome</keyword>
<gene>
    <name evidence="2" type="ORF">BLNAU_6191</name>
</gene>
<comment type="caution">
    <text evidence="2">The sequence shown here is derived from an EMBL/GenBank/DDBJ whole genome shotgun (WGS) entry which is preliminary data.</text>
</comment>
<evidence type="ECO:0000313" key="3">
    <source>
        <dbReference type="Proteomes" id="UP001281761"/>
    </source>
</evidence>
<organism evidence="2 3">
    <name type="scientific">Blattamonas nauphoetae</name>
    <dbReference type="NCBI Taxonomy" id="2049346"/>
    <lineage>
        <taxon>Eukaryota</taxon>
        <taxon>Metamonada</taxon>
        <taxon>Preaxostyla</taxon>
        <taxon>Oxymonadida</taxon>
        <taxon>Blattamonas</taxon>
    </lineage>
</organism>
<dbReference type="Proteomes" id="UP001281761">
    <property type="component" value="Unassembled WGS sequence"/>
</dbReference>
<dbReference type="EMBL" id="JARBJD010000034">
    <property type="protein sequence ID" value="KAK2958942.1"/>
    <property type="molecule type" value="Genomic_DNA"/>
</dbReference>
<sequence length="72" mass="8460">MQDREIEEDRSLLKIRDPTGKLNDEEDTSIDNSYDLVNTESSKVIHTMLQYLNIKFFRFILSHANDRGKVES</sequence>
<proteinExistence type="predicted"/>
<evidence type="ECO:0000256" key="1">
    <source>
        <dbReference type="SAM" id="MobiDB-lite"/>
    </source>
</evidence>
<reference evidence="2 3" key="1">
    <citation type="journal article" date="2022" name="bioRxiv">
        <title>Genomics of Preaxostyla Flagellates Illuminates Evolutionary Transitions and the Path Towards Mitochondrial Loss.</title>
        <authorList>
            <person name="Novak L.V.F."/>
            <person name="Treitli S.C."/>
            <person name="Pyrih J."/>
            <person name="Halakuc P."/>
            <person name="Pipaliya S.V."/>
            <person name="Vacek V."/>
            <person name="Brzon O."/>
            <person name="Soukal P."/>
            <person name="Eme L."/>
            <person name="Dacks J.B."/>
            <person name="Karnkowska A."/>
            <person name="Elias M."/>
            <person name="Hampl V."/>
        </authorList>
    </citation>
    <scope>NUCLEOTIDE SEQUENCE [LARGE SCALE GENOMIC DNA]</scope>
    <source>
        <strain evidence="2">NAU3</strain>
        <tissue evidence="2">Gut</tissue>
    </source>
</reference>
<name>A0ABQ9Y5C2_9EUKA</name>
<accession>A0ABQ9Y5C2</accession>
<feature type="region of interest" description="Disordered" evidence="1">
    <location>
        <begin position="1"/>
        <end position="27"/>
    </location>
</feature>
<protein>
    <submittedName>
        <fullName evidence="2">Uncharacterized protein</fullName>
    </submittedName>
</protein>